<evidence type="ECO:0000313" key="5">
    <source>
        <dbReference type="Proteomes" id="UP000515297"/>
    </source>
</evidence>
<dbReference type="PROSITE" id="PS51257">
    <property type="entry name" value="PROKAR_LIPOPROTEIN"/>
    <property type="match status" value="1"/>
</dbReference>
<dbReference type="EMBL" id="CP019603">
    <property type="protein sequence ID" value="ARU18139.1"/>
    <property type="molecule type" value="Genomic_DNA"/>
</dbReference>
<gene>
    <name evidence="2" type="ORF">A9D14_15665</name>
    <name evidence="3" type="ORF">H4O24_15340</name>
</gene>
<geneLocation type="plasmid" evidence="3 5">
    <name>plas1</name>
</geneLocation>
<geneLocation type="plasmid" evidence="2">
    <name>pCME4A9I</name>
</geneLocation>
<dbReference type="AlphaFoldDB" id="A0A1Z1FH64"/>
<dbReference type="Pfam" id="PF14224">
    <property type="entry name" value="DUF4331"/>
    <property type="match status" value="1"/>
</dbReference>
<protein>
    <submittedName>
        <fullName evidence="3">DUF4331 family protein</fullName>
    </submittedName>
</protein>
<feature type="compositionally biased region" description="Pro residues" evidence="1">
    <location>
        <begin position="32"/>
        <end position="46"/>
    </location>
</feature>
<dbReference type="InterPro" id="IPR025566">
    <property type="entry name" value="DUF4331"/>
</dbReference>
<keyword evidence="2" id="KW-0614">Plasmid</keyword>
<dbReference type="Proteomes" id="UP000195807">
    <property type="component" value="Plasmid pCME4A9I"/>
</dbReference>
<proteinExistence type="predicted"/>
<sequence>MARLTMAAPVAIAMALAGCSDNDRKGDDPILAPSPAPTPGPAPTPTPTTTYDVTACLTQEVAPGVAVADLIVPDTLTLDLSAPSGFPNGRRLPDQVIDVTLAVIFLDLGTHSPTTLAQVPVNPPGNDVQYNPAFPYLAAPQGNPPLASGGSGFDFRTDAPGDYVRVDRMGMPAVATALIGSDMKTAYNDANPADDFAGQFVPELTEQLTGLTNALADDLTDLGLTPCAMSAS</sequence>
<dbReference type="Proteomes" id="UP000515297">
    <property type="component" value="Plasmid plas1"/>
</dbReference>
<dbReference type="STRING" id="450378.GCA_001661675_03147"/>
<name>A0A1Z1FH64_9SPHN</name>
<feature type="region of interest" description="Disordered" evidence="1">
    <location>
        <begin position="24"/>
        <end position="49"/>
    </location>
</feature>
<evidence type="ECO:0000313" key="3">
    <source>
        <dbReference type="EMBL" id="QNE07579.1"/>
    </source>
</evidence>
<reference evidence="2 4" key="1">
    <citation type="submission" date="2017-01" db="EMBL/GenBank/DDBJ databases">
        <title>Complete genome sequence of esterase-producing bacterium Croceicoccus marinus E4A9.</title>
        <authorList>
            <person name="Wu Y.-H."/>
            <person name="Cheng H."/>
            <person name="Xu L."/>
            <person name="Huo Y.-Y."/>
            <person name="Wang C.-S."/>
            <person name="Xu X.-W."/>
        </authorList>
    </citation>
    <scope>NUCLEOTIDE SEQUENCE [LARGE SCALE GENOMIC DNA]</scope>
    <source>
        <strain evidence="2 4">E4A9</strain>
        <plasmid evidence="2">pCME4A9I</plasmid>
        <plasmid evidence="4">Plasmid pcme4a9i</plasmid>
    </source>
</reference>
<evidence type="ECO:0000313" key="2">
    <source>
        <dbReference type="EMBL" id="ARU18139.1"/>
    </source>
</evidence>
<geneLocation type="plasmid" evidence="4">
    <name>pcme4a9i</name>
</geneLocation>
<dbReference type="EMBL" id="CP060053">
    <property type="protein sequence ID" value="QNE07579.1"/>
    <property type="molecule type" value="Genomic_DNA"/>
</dbReference>
<dbReference type="KEGG" id="cman:A9D14_15665"/>
<evidence type="ECO:0000313" key="4">
    <source>
        <dbReference type="Proteomes" id="UP000195807"/>
    </source>
</evidence>
<accession>A0A1Z1FH64</accession>
<dbReference type="OrthoDB" id="525451at2"/>
<keyword evidence="4" id="KW-1185">Reference proteome</keyword>
<organism evidence="2 4">
    <name type="scientific">Croceicoccus marinus</name>
    <dbReference type="NCBI Taxonomy" id="450378"/>
    <lineage>
        <taxon>Bacteria</taxon>
        <taxon>Pseudomonadati</taxon>
        <taxon>Pseudomonadota</taxon>
        <taxon>Alphaproteobacteria</taxon>
        <taxon>Sphingomonadales</taxon>
        <taxon>Erythrobacteraceae</taxon>
        <taxon>Croceicoccus</taxon>
    </lineage>
</organism>
<reference evidence="3 5" key="2">
    <citation type="submission" date="2020-08" db="EMBL/GenBank/DDBJ databases">
        <authorList>
            <person name="Liu G."/>
            <person name="Sun C."/>
        </authorList>
    </citation>
    <scope>NUCLEOTIDE SEQUENCE [LARGE SCALE GENOMIC DNA]</scope>
    <source>
        <strain evidence="3 5">OT19</strain>
        <plasmid evidence="3 5">plas1</plasmid>
    </source>
</reference>
<evidence type="ECO:0000256" key="1">
    <source>
        <dbReference type="SAM" id="MobiDB-lite"/>
    </source>
</evidence>